<sequence>MKAYGRTSRRRNGFDPNDRHYSVELENEVKRMSPEVLDRLLRDVDDDED</sequence>
<dbReference type="AlphaFoldDB" id="A0A8J3TFJ7"/>
<proteinExistence type="predicted"/>
<protein>
    <submittedName>
        <fullName evidence="1">Uncharacterized protein</fullName>
    </submittedName>
</protein>
<evidence type="ECO:0000313" key="1">
    <source>
        <dbReference type="EMBL" id="GII25359.1"/>
    </source>
</evidence>
<reference evidence="1" key="1">
    <citation type="submission" date="2021-01" db="EMBL/GenBank/DDBJ databases">
        <title>Whole genome shotgun sequence of Planosporangium mesophilum NBRC 109066.</title>
        <authorList>
            <person name="Komaki H."/>
            <person name="Tamura T."/>
        </authorList>
    </citation>
    <scope>NUCLEOTIDE SEQUENCE</scope>
    <source>
        <strain evidence="1">NBRC 109066</strain>
    </source>
</reference>
<accession>A0A8J3TFJ7</accession>
<evidence type="ECO:0000313" key="2">
    <source>
        <dbReference type="Proteomes" id="UP000599074"/>
    </source>
</evidence>
<comment type="caution">
    <text evidence="1">The sequence shown here is derived from an EMBL/GenBank/DDBJ whole genome shotgun (WGS) entry which is preliminary data.</text>
</comment>
<dbReference type="EMBL" id="BOON01000050">
    <property type="protein sequence ID" value="GII25359.1"/>
    <property type="molecule type" value="Genomic_DNA"/>
</dbReference>
<organism evidence="1 2">
    <name type="scientific">Planosporangium mesophilum</name>
    <dbReference type="NCBI Taxonomy" id="689768"/>
    <lineage>
        <taxon>Bacteria</taxon>
        <taxon>Bacillati</taxon>
        <taxon>Actinomycetota</taxon>
        <taxon>Actinomycetes</taxon>
        <taxon>Micromonosporales</taxon>
        <taxon>Micromonosporaceae</taxon>
        <taxon>Planosporangium</taxon>
    </lineage>
</organism>
<gene>
    <name evidence="1" type="ORF">Pme01_49560</name>
</gene>
<name>A0A8J3TFJ7_9ACTN</name>
<keyword evidence="2" id="KW-1185">Reference proteome</keyword>
<dbReference type="Proteomes" id="UP000599074">
    <property type="component" value="Unassembled WGS sequence"/>
</dbReference>